<keyword evidence="4" id="KW-1185">Reference proteome</keyword>
<dbReference type="PANTHER" id="PTHR40465:SF1">
    <property type="entry name" value="DUF6534 DOMAIN-CONTAINING PROTEIN"/>
    <property type="match status" value="1"/>
</dbReference>
<dbReference type="STRING" id="1381753.V2X3P1"/>
<dbReference type="OrthoDB" id="2953893at2759"/>
<evidence type="ECO:0000259" key="2">
    <source>
        <dbReference type="Pfam" id="PF20152"/>
    </source>
</evidence>
<evidence type="ECO:0000313" key="3">
    <source>
        <dbReference type="EMBL" id="ESK87406.1"/>
    </source>
</evidence>
<organism evidence="3 4">
    <name type="scientific">Moniliophthora roreri (strain MCA 2997)</name>
    <name type="common">Cocoa frosty pod rot fungus</name>
    <name type="synonym">Crinipellis roreri</name>
    <dbReference type="NCBI Taxonomy" id="1381753"/>
    <lineage>
        <taxon>Eukaryota</taxon>
        <taxon>Fungi</taxon>
        <taxon>Dikarya</taxon>
        <taxon>Basidiomycota</taxon>
        <taxon>Agaricomycotina</taxon>
        <taxon>Agaricomycetes</taxon>
        <taxon>Agaricomycetidae</taxon>
        <taxon>Agaricales</taxon>
        <taxon>Marasmiineae</taxon>
        <taxon>Marasmiaceae</taxon>
        <taxon>Moniliophthora</taxon>
    </lineage>
</organism>
<feature type="transmembrane region" description="Helical" evidence="1">
    <location>
        <begin position="91"/>
        <end position="114"/>
    </location>
</feature>
<evidence type="ECO:0000256" key="1">
    <source>
        <dbReference type="SAM" id="Phobius"/>
    </source>
</evidence>
<dbReference type="KEGG" id="mrr:Moror_11676"/>
<feature type="transmembrane region" description="Helical" evidence="1">
    <location>
        <begin position="20"/>
        <end position="41"/>
    </location>
</feature>
<dbReference type="EMBL" id="AWSO01000786">
    <property type="protein sequence ID" value="ESK87406.1"/>
    <property type="molecule type" value="Genomic_DNA"/>
</dbReference>
<proteinExistence type="predicted"/>
<gene>
    <name evidence="3" type="ORF">Moror_11676</name>
</gene>
<feature type="transmembrane region" description="Helical" evidence="1">
    <location>
        <begin position="208"/>
        <end position="228"/>
    </location>
</feature>
<protein>
    <recommendedName>
        <fullName evidence="2">DUF6534 domain-containing protein</fullName>
    </recommendedName>
</protein>
<evidence type="ECO:0000313" key="4">
    <source>
        <dbReference type="Proteomes" id="UP000017559"/>
    </source>
</evidence>
<sequence>MLKHVELDRQGILWLTMPRLASILLNYFLMGTLTVQIYSYHLHFHDDKLVFKVIAYGIYILEWAQTLSATYDASQWFTFSWGDVERLAGLYSSFLNIPLLSSVIGGIVQVFFGWRIWTFYKSKSIYTLIIILAVVQMAGAIGVATYLVQYPDQGIRSPGLVVSVGVRLATSALVDILIASCITYFLLRKRCDNMSLDAIVTRLARLTIETGCLTAIAALLDLAFFLYIPKGALHQTSALNISKLYSNSLMMFFNNRALGSLNPEIPHVIVERLPASTNRQTRVIIMLPDTRTNGARLQMPTPARRLRPFSALV</sequence>
<dbReference type="Pfam" id="PF20152">
    <property type="entry name" value="DUF6534"/>
    <property type="match status" value="1"/>
</dbReference>
<feature type="transmembrane region" description="Helical" evidence="1">
    <location>
        <begin position="53"/>
        <end position="71"/>
    </location>
</feature>
<dbReference type="HOGENOM" id="CLU_046025_2_1_1"/>
<comment type="caution">
    <text evidence="3">The sequence shown here is derived from an EMBL/GenBank/DDBJ whole genome shotgun (WGS) entry which is preliminary data.</text>
</comment>
<dbReference type="AlphaFoldDB" id="V2X3P1"/>
<dbReference type="PANTHER" id="PTHR40465">
    <property type="entry name" value="CHROMOSOME 1, WHOLE GENOME SHOTGUN SEQUENCE"/>
    <property type="match status" value="1"/>
</dbReference>
<reference evidence="3 4" key="1">
    <citation type="journal article" date="2014" name="BMC Genomics">
        <title>Genome and secretome analysis of the hemibiotrophic fungal pathogen, Moniliophthora roreri, which causes frosty pod rot disease of cacao: mechanisms of the biotrophic and necrotrophic phases.</title>
        <authorList>
            <person name="Meinhardt L.W."/>
            <person name="Costa G.G.L."/>
            <person name="Thomazella D.P.T."/>
            <person name="Teixeira P.J.P.L."/>
            <person name="Carazzolle M.F."/>
            <person name="Schuster S.C."/>
            <person name="Carlson J.E."/>
            <person name="Guiltinan M.J."/>
            <person name="Mieczkowski P."/>
            <person name="Farmer A."/>
            <person name="Ramaraj T."/>
            <person name="Crozier J."/>
            <person name="Davis R.E."/>
            <person name="Shao J."/>
            <person name="Melnick R.L."/>
            <person name="Pereira G.A.G."/>
            <person name="Bailey B.A."/>
        </authorList>
    </citation>
    <scope>NUCLEOTIDE SEQUENCE [LARGE SCALE GENOMIC DNA]</scope>
    <source>
        <strain evidence="3 4">MCA 2997</strain>
    </source>
</reference>
<feature type="transmembrane region" description="Helical" evidence="1">
    <location>
        <begin position="126"/>
        <end position="148"/>
    </location>
</feature>
<name>V2X3P1_MONRO</name>
<keyword evidence="1" id="KW-0472">Membrane</keyword>
<keyword evidence="1" id="KW-1133">Transmembrane helix</keyword>
<feature type="domain" description="DUF6534" evidence="2">
    <location>
        <begin position="171"/>
        <end position="257"/>
    </location>
</feature>
<accession>V2X3P1</accession>
<feature type="transmembrane region" description="Helical" evidence="1">
    <location>
        <begin position="168"/>
        <end position="187"/>
    </location>
</feature>
<keyword evidence="1" id="KW-0812">Transmembrane</keyword>
<dbReference type="InterPro" id="IPR045339">
    <property type="entry name" value="DUF6534"/>
</dbReference>
<dbReference type="Proteomes" id="UP000017559">
    <property type="component" value="Unassembled WGS sequence"/>
</dbReference>